<keyword evidence="1" id="KW-0175">Coiled coil</keyword>
<reference evidence="4 5" key="1">
    <citation type="submission" date="2021-10" db="EMBL/GenBank/DDBJ databases">
        <title>Whole-genome sequencing analysis of Laribacter hongkongensis: virulence gene profiles, carbohydrate-active enzyme prediction, and antimicrobial resistance characterization.</title>
        <authorList>
            <person name="Yuan P."/>
            <person name="Zhan Y."/>
            <person name="Chen D."/>
        </authorList>
    </citation>
    <scope>NUCLEOTIDE SEQUENCE [LARGE SCALE GENOMIC DNA]</scope>
    <source>
        <strain evidence="4 5">W67</strain>
    </source>
</reference>
<feature type="domain" description="Integrase catalytic" evidence="2">
    <location>
        <begin position="285"/>
        <end position="466"/>
    </location>
</feature>
<dbReference type="Pfam" id="PF09299">
    <property type="entry name" value="Mu-transpos_C"/>
    <property type="match status" value="1"/>
</dbReference>
<dbReference type="SUPFAM" id="SSF46955">
    <property type="entry name" value="Putative DNA-binding domain"/>
    <property type="match status" value="1"/>
</dbReference>
<dbReference type="InterPro" id="IPR009004">
    <property type="entry name" value="Transposase_Mu_C"/>
</dbReference>
<dbReference type="InterPro" id="IPR012337">
    <property type="entry name" value="RNaseH-like_sf"/>
</dbReference>
<feature type="coiled-coil region" evidence="1">
    <location>
        <begin position="595"/>
        <end position="622"/>
    </location>
</feature>
<evidence type="ECO:0000313" key="5">
    <source>
        <dbReference type="Proteomes" id="UP001200247"/>
    </source>
</evidence>
<dbReference type="InterPro" id="IPR003314">
    <property type="entry name" value="Mu-type_HTH"/>
</dbReference>
<gene>
    <name evidence="4" type="ORF">LH440_14265</name>
</gene>
<dbReference type="SUPFAM" id="SSF53098">
    <property type="entry name" value="Ribonuclease H-like"/>
    <property type="match status" value="1"/>
</dbReference>
<protein>
    <submittedName>
        <fullName evidence="4">Mu transposase C-terminal domain-containing protein</fullName>
    </submittedName>
</protein>
<dbReference type="InterPro" id="IPR009061">
    <property type="entry name" value="DNA-bd_dom_put_sf"/>
</dbReference>
<evidence type="ECO:0000259" key="3">
    <source>
        <dbReference type="PROSITE" id="PS51702"/>
    </source>
</evidence>
<dbReference type="PROSITE" id="PS51702">
    <property type="entry name" value="HTH_MU"/>
    <property type="match status" value="1"/>
</dbReference>
<dbReference type="InterPro" id="IPR036397">
    <property type="entry name" value="RNaseH_sf"/>
</dbReference>
<dbReference type="RefSeq" id="WP_239894464.1">
    <property type="nucleotide sequence ID" value="NZ_JAJAXM010000035.1"/>
</dbReference>
<dbReference type="AlphaFoldDB" id="A0ABD4SVH5"/>
<proteinExistence type="predicted"/>
<sequence length="725" mass="80300">MNENQHATKTHYSAAELVAMAPPGVPHSVSGIFRAARSCGWKSRRRAGRGGGLEYAITSLPQEAQAEIRRRQAQELLESSAASITLPEKGRSARRVEQLSLTLTTVERLTSKQRAVAEARCALVGEVRKLSRVMGVKAAWQHVVDAAKHNALPFPLQQLVNVANARSNQERTFSVRSMSRWWTLFHSTESPSERLRRLAPQVREAEQAMPWWLGGFLAAYRRPGKPSLSEAYRDFAKEFPAGEIVPSVHAVRRILKKLPPAALYVGRHTGAALKAKLPFVRRDWSRLQPGDVWVGDGHGLKAKVINPETGAPQVMEVTAVLDAASRMVTGWSVHLSENVIAVSDALRHGMTRWHRPLMYYSDNGAGETGKVLDADLTGILPRLGIHHETGIPGNAQGRGIIERLWQSTTLPLARKYGTYQGKSADRDSLRLVNRDISRALTAAKNAPEGTLVNIPHAPAFAQFIADLTEVFDEYNQTPHSSLPKRGGVHMTPAGYYAEFCPYTDDDRLCAAELDDLFRPTFTRTASRGEVRLWNNVYFSRELMEVDGQEVQVGVDIHDGSEVIVRDMQGRFVCRAAFEANKVAAFPVSLRDRLADERIKGKVSRAQDKIAAAEAERNRALAAPSGDVLMPGFLNISRSQLAEKARAIQTVEVEAEVVTKAAQQDAEEPVGWTVPADAPARWAEWQRLDRMTEAERIALGGKAARWFETYQTVAEWRAGQKQHLAA</sequence>
<evidence type="ECO:0000259" key="2">
    <source>
        <dbReference type="PROSITE" id="PS50994"/>
    </source>
</evidence>
<comment type="caution">
    <text evidence="4">The sequence shown here is derived from an EMBL/GenBank/DDBJ whole genome shotgun (WGS) entry which is preliminary data.</text>
</comment>
<evidence type="ECO:0000256" key="1">
    <source>
        <dbReference type="SAM" id="Coils"/>
    </source>
</evidence>
<dbReference type="PROSITE" id="PS50994">
    <property type="entry name" value="INTEGRASE"/>
    <property type="match status" value="1"/>
</dbReference>
<dbReference type="Gene3D" id="1.10.10.10">
    <property type="entry name" value="Winged helix-like DNA-binding domain superfamily/Winged helix DNA-binding domain"/>
    <property type="match status" value="1"/>
</dbReference>
<dbReference type="EMBL" id="JAJAXM010000035">
    <property type="protein sequence ID" value="MCG9027047.1"/>
    <property type="molecule type" value="Genomic_DNA"/>
</dbReference>
<evidence type="ECO:0000313" key="4">
    <source>
        <dbReference type="EMBL" id="MCG9027047.1"/>
    </source>
</evidence>
<name>A0ABD4SVH5_9NEIS</name>
<organism evidence="4 5">
    <name type="scientific">Laribacter hongkongensis</name>
    <dbReference type="NCBI Taxonomy" id="168471"/>
    <lineage>
        <taxon>Bacteria</taxon>
        <taxon>Pseudomonadati</taxon>
        <taxon>Pseudomonadota</taxon>
        <taxon>Betaproteobacteria</taxon>
        <taxon>Neisseriales</taxon>
        <taxon>Aquaspirillaceae</taxon>
        <taxon>Laribacter</taxon>
    </lineage>
</organism>
<dbReference type="InterPro" id="IPR036388">
    <property type="entry name" value="WH-like_DNA-bd_sf"/>
</dbReference>
<dbReference type="SUPFAM" id="SSF50610">
    <property type="entry name" value="mu transposase, C-terminal domain"/>
    <property type="match status" value="1"/>
</dbReference>
<dbReference type="Gene3D" id="3.30.420.10">
    <property type="entry name" value="Ribonuclease H-like superfamily/Ribonuclease H"/>
    <property type="match status" value="1"/>
</dbReference>
<feature type="domain" description="HTH Mu-type" evidence="3">
    <location>
        <begin position="10"/>
        <end position="76"/>
    </location>
</feature>
<accession>A0ABD4SVH5</accession>
<dbReference type="Proteomes" id="UP001200247">
    <property type="component" value="Unassembled WGS sequence"/>
</dbReference>
<dbReference type="InterPro" id="IPR015378">
    <property type="entry name" value="Transposase-like_Mu_C"/>
</dbReference>
<dbReference type="Pfam" id="PF02316">
    <property type="entry name" value="HTH_Tnp_Mu_1"/>
    <property type="match status" value="1"/>
</dbReference>
<dbReference type="Gene3D" id="2.30.30.130">
    <property type="entry name" value="Transposase, Mu, C-terminal"/>
    <property type="match status" value="1"/>
</dbReference>
<dbReference type="InterPro" id="IPR001584">
    <property type="entry name" value="Integrase_cat-core"/>
</dbReference>